<feature type="compositionally biased region" description="Basic and acidic residues" evidence="1">
    <location>
        <begin position="54"/>
        <end position="64"/>
    </location>
</feature>
<dbReference type="PANTHER" id="PTHR31973:SF189">
    <property type="entry name" value="TRANSPOSASE, MUDR, PLANT, MULE TRANSPOSASE DOMAIN PROTEIN-RELATED"/>
    <property type="match status" value="1"/>
</dbReference>
<accession>A0AA35ZHE6</accession>
<organism evidence="2 3">
    <name type="scientific">Lactuca saligna</name>
    <name type="common">Willowleaf lettuce</name>
    <dbReference type="NCBI Taxonomy" id="75948"/>
    <lineage>
        <taxon>Eukaryota</taxon>
        <taxon>Viridiplantae</taxon>
        <taxon>Streptophyta</taxon>
        <taxon>Embryophyta</taxon>
        <taxon>Tracheophyta</taxon>
        <taxon>Spermatophyta</taxon>
        <taxon>Magnoliopsida</taxon>
        <taxon>eudicotyledons</taxon>
        <taxon>Gunneridae</taxon>
        <taxon>Pentapetalae</taxon>
        <taxon>asterids</taxon>
        <taxon>campanulids</taxon>
        <taxon>Asterales</taxon>
        <taxon>Asteraceae</taxon>
        <taxon>Cichorioideae</taxon>
        <taxon>Cichorieae</taxon>
        <taxon>Lactucinae</taxon>
        <taxon>Lactuca</taxon>
    </lineage>
</organism>
<feature type="compositionally biased region" description="Acidic residues" evidence="1">
    <location>
        <begin position="38"/>
        <end position="51"/>
    </location>
</feature>
<evidence type="ECO:0000256" key="1">
    <source>
        <dbReference type="SAM" id="MobiDB-lite"/>
    </source>
</evidence>
<name>A0AA35ZHE6_LACSI</name>
<dbReference type="PANTHER" id="PTHR31973">
    <property type="entry name" value="POLYPROTEIN, PUTATIVE-RELATED"/>
    <property type="match status" value="1"/>
</dbReference>
<proteinExistence type="predicted"/>
<sequence length="225" mass="25888">MLIEEEEGIDLTEFMSPQQSNMEGVTYEGVSQANGNEDATDGDPKDDEDNNVPDSEKDNALDMKGKPMFNEDISWKKQMPILGMRFTNPKQLKFMLCNYVIANGLWASWMSEKYSFQIKSLINKHNCARSFKLGSIINYRWIGSHFTREVLENQKFNVRMLKEEVKTKFGIEVSMGQRRKAKQHVVSFVEGAIVENYAKFWSYGEEIRSNPWSTVKLSVNSMPNG</sequence>
<reference evidence="2" key="1">
    <citation type="submission" date="2023-04" db="EMBL/GenBank/DDBJ databases">
        <authorList>
            <person name="Vijverberg K."/>
            <person name="Xiong W."/>
            <person name="Schranz E."/>
        </authorList>
    </citation>
    <scope>NUCLEOTIDE SEQUENCE</scope>
</reference>
<dbReference type="AlphaFoldDB" id="A0AA35ZHE6"/>
<dbReference type="EMBL" id="OX465083">
    <property type="protein sequence ID" value="CAI9292670.1"/>
    <property type="molecule type" value="Genomic_DNA"/>
</dbReference>
<evidence type="ECO:0000313" key="3">
    <source>
        <dbReference type="Proteomes" id="UP001177003"/>
    </source>
</evidence>
<evidence type="ECO:0000313" key="2">
    <source>
        <dbReference type="EMBL" id="CAI9292670.1"/>
    </source>
</evidence>
<dbReference type="Proteomes" id="UP001177003">
    <property type="component" value="Chromosome 7"/>
</dbReference>
<feature type="compositionally biased region" description="Acidic residues" evidence="1">
    <location>
        <begin position="1"/>
        <end position="10"/>
    </location>
</feature>
<gene>
    <name evidence="2" type="ORF">LSALG_LOCUS31732</name>
</gene>
<feature type="region of interest" description="Disordered" evidence="1">
    <location>
        <begin position="1"/>
        <end position="64"/>
    </location>
</feature>
<feature type="compositionally biased region" description="Polar residues" evidence="1">
    <location>
        <begin position="15"/>
        <end position="37"/>
    </location>
</feature>
<keyword evidence="3" id="KW-1185">Reference proteome</keyword>
<protein>
    <submittedName>
        <fullName evidence="2">Uncharacterized protein</fullName>
    </submittedName>
</protein>